<evidence type="ECO:0000259" key="2">
    <source>
        <dbReference type="Pfam" id="PF01266"/>
    </source>
</evidence>
<sequence>MVNAAEITADAIVIGGGFYGCETALELKRLGLERVVIAEREPDILRRASFVNQARVHNGYHYPRAPATALRSRRNFERFVADYAGEVMHDLEKYYAIARGSRVSADQFEAFCQRIGAPIQLASHDVVQLFSPGSIERVFRVRELAFDAGKLAARLRNELNAARIDLRLGTAARIRTFDDRGVDVLVGDTTERARFVFNCTYSELPFVGIEVKSAIKRELTEMALIAPPPQLRGRGFTVMDGPFFSVMPFPPTGLHALSHVRYTPHEAAQGSARLRPVKSNAVAMIRDASRYMPCLAHAEVRETMFEIKAVLMQTEDSDARPILVERNDDEGRIFSILGAKIDNIYELRDFLRGRTWN</sequence>
<evidence type="ECO:0000256" key="1">
    <source>
        <dbReference type="ARBA" id="ARBA00023002"/>
    </source>
</evidence>
<dbReference type="Gene3D" id="3.50.50.60">
    <property type="entry name" value="FAD/NAD(P)-binding domain"/>
    <property type="match status" value="1"/>
</dbReference>
<organism evidence="3 4">
    <name type="scientific">Bradyrhizobium betae</name>
    <dbReference type="NCBI Taxonomy" id="244734"/>
    <lineage>
        <taxon>Bacteria</taxon>
        <taxon>Pseudomonadati</taxon>
        <taxon>Pseudomonadota</taxon>
        <taxon>Alphaproteobacteria</taxon>
        <taxon>Hyphomicrobiales</taxon>
        <taxon>Nitrobacteraceae</taxon>
        <taxon>Bradyrhizobium</taxon>
    </lineage>
</organism>
<dbReference type="KEGG" id="bbet:F8237_26560"/>
<dbReference type="AlphaFoldDB" id="A0A5P6PG71"/>
<evidence type="ECO:0000313" key="4">
    <source>
        <dbReference type="Proteomes" id="UP000325641"/>
    </source>
</evidence>
<evidence type="ECO:0000313" key="3">
    <source>
        <dbReference type="EMBL" id="QFI77321.1"/>
    </source>
</evidence>
<dbReference type="SUPFAM" id="SSF51905">
    <property type="entry name" value="FAD/NAD(P)-binding domain"/>
    <property type="match status" value="1"/>
</dbReference>
<dbReference type="InterPro" id="IPR006076">
    <property type="entry name" value="FAD-dep_OxRdtase"/>
</dbReference>
<proteinExistence type="predicted"/>
<dbReference type="OrthoDB" id="9815989at2"/>
<dbReference type="Proteomes" id="UP000325641">
    <property type="component" value="Chromosome"/>
</dbReference>
<protein>
    <submittedName>
        <fullName evidence="3">FAD-dependent oxidoreductase</fullName>
    </submittedName>
</protein>
<feature type="domain" description="FAD dependent oxidoreductase" evidence="2">
    <location>
        <begin position="10"/>
        <end position="301"/>
    </location>
</feature>
<reference evidence="4" key="1">
    <citation type="submission" date="2019-10" db="EMBL/GenBank/DDBJ databases">
        <title>Complete Genome Sequence of Bradyrhizobium betae type strain PL7HG1T.</title>
        <authorList>
            <person name="Bromfield E.S.P."/>
            <person name="Cloutier S."/>
        </authorList>
    </citation>
    <scope>NUCLEOTIDE SEQUENCE [LARGE SCALE GENOMIC DNA]</scope>
    <source>
        <strain evidence="4">PL7HG1</strain>
    </source>
</reference>
<dbReference type="EMBL" id="CP044543">
    <property type="protein sequence ID" value="QFI77321.1"/>
    <property type="molecule type" value="Genomic_DNA"/>
</dbReference>
<keyword evidence="1" id="KW-0560">Oxidoreductase</keyword>
<dbReference type="InterPro" id="IPR036188">
    <property type="entry name" value="FAD/NAD-bd_sf"/>
</dbReference>
<dbReference type="GO" id="GO:0016491">
    <property type="term" value="F:oxidoreductase activity"/>
    <property type="evidence" value="ECO:0007669"/>
    <property type="project" value="UniProtKB-KW"/>
</dbReference>
<dbReference type="Pfam" id="PF01266">
    <property type="entry name" value="DAO"/>
    <property type="match status" value="1"/>
</dbReference>
<gene>
    <name evidence="3" type="ORF">F8237_26560</name>
</gene>
<dbReference type="Gene3D" id="3.30.9.10">
    <property type="entry name" value="D-Amino Acid Oxidase, subunit A, domain 2"/>
    <property type="match status" value="1"/>
</dbReference>
<name>A0A5P6PG71_9BRAD</name>
<accession>A0A5P6PG71</accession>